<feature type="chain" id="PRO_5032915288" evidence="1">
    <location>
        <begin position="21"/>
        <end position="165"/>
    </location>
</feature>
<dbReference type="Pfam" id="PF11005">
    <property type="entry name" value="DUF2844"/>
    <property type="match status" value="1"/>
</dbReference>
<proteinExistence type="predicted"/>
<evidence type="ECO:0000313" key="2">
    <source>
        <dbReference type="EMBL" id="QQC65429.1"/>
    </source>
</evidence>
<reference evidence="2 3" key="1">
    <citation type="submission" date="2020-12" db="EMBL/GenBank/DDBJ databases">
        <title>FDA dAtabase for Regulatory Grade micrObial Sequences (FDA-ARGOS): Supporting development and validation of Infectious Disease Dx tests.</title>
        <authorList>
            <person name="Nelson B."/>
            <person name="Plummer A."/>
            <person name="Tallon L."/>
            <person name="Sadzewicz L."/>
            <person name="Zhao X."/>
            <person name="Boylan J."/>
            <person name="Ott S."/>
            <person name="Bowen H."/>
            <person name="Vavikolanu K."/>
            <person name="Mehta A."/>
            <person name="Aluvathingal J."/>
            <person name="Nadendla S."/>
            <person name="Myers T."/>
            <person name="Yan Y."/>
            <person name="Sichtig H."/>
        </authorList>
    </citation>
    <scope>NUCLEOTIDE SEQUENCE [LARGE SCALE GENOMIC DNA]</scope>
    <source>
        <strain evidence="2 3">FDAARGOS_1049</strain>
    </source>
</reference>
<dbReference type="InterPro" id="IPR021267">
    <property type="entry name" value="DUF2844"/>
</dbReference>
<protein>
    <submittedName>
        <fullName evidence="2">DUF2844 domain-containing protein</fullName>
    </submittedName>
</protein>
<sequence length="165" mass="17099">MRSMKIAMLAASVLPLSSYASLGGAPNTGTASATVLRALPLSAAATSTGQAAQPAQATQSTAATPYTVHPSLDANGVTIREYVLPGNVVFAVTWDGPIRPNMTALLGQYFPNYLSAGRSRPFGSGPLTGGDDTFRIESGGRLGHFYGVAWLPHLIPTGVRPSDLQ</sequence>
<dbReference type="RefSeq" id="WP_042327779.1">
    <property type="nucleotide sequence ID" value="NZ_CP066075.1"/>
</dbReference>
<accession>A0A7T4N546</accession>
<keyword evidence="1" id="KW-0732">Signal</keyword>
<evidence type="ECO:0000313" key="3">
    <source>
        <dbReference type="Proteomes" id="UP000595610"/>
    </source>
</evidence>
<gene>
    <name evidence="2" type="ORF">I6I06_08235</name>
</gene>
<keyword evidence="3" id="KW-1185">Reference proteome</keyword>
<feature type="signal peptide" evidence="1">
    <location>
        <begin position="1"/>
        <end position="20"/>
    </location>
</feature>
<organism evidence="2 3">
    <name type="scientific">Paraburkholderia ginsengisoli</name>
    <dbReference type="NCBI Taxonomy" id="311231"/>
    <lineage>
        <taxon>Bacteria</taxon>
        <taxon>Pseudomonadati</taxon>
        <taxon>Pseudomonadota</taxon>
        <taxon>Betaproteobacteria</taxon>
        <taxon>Burkholderiales</taxon>
        <taxon>Burkholderiaceae</taxon>
        <taxon>Paraburkholderia</taxon>
    </lineage>
</organism>
<dbReference type="Proteomes" id="UP000595610">
    <property type="component" value="Chromosome 1"/>
</dbReference>
<dbReference type="AlphaFoldDB" id="A0A7T4N546"/>
<dbReference type="EMBL" id="CP066075">
    <property type="protein sequence ID" value="QQC65429.1"/>
    <property type="molecule type" value="Genomic_DNA"/>
</dbReference>
<name>A0A7T4N546_9BURK</name>
<dbReference type="KEGG" id="pgis:I6I06_08235"/>
<evidence type="ECO:0000256" key="1">
    <source>
        <dbReference type="SAM" id="SignalP"/>
    </source>
</evidence>